<dbReference type="AlphaFoldDB" id="A0A517MJS9"/>
<gene>
    <name evidence="8" type="ORF">FF011L_39380</name>
</gene>
<name>A0A517MJS9_9BACT</name>
<feature type="transmembrane region" description="Helical" evidence="7">
    <location>
        <begin position="46"/>
        <end position="67"/>
    </location>
</feature>
<dbReference type="Proteomes" id="UP000320672">
    <property type="component" value="Chromosome"/>
</dbReference>
<dbReference type="KEGG" id="rml:FF011L_39380"/>
<evidence type="ECO:0000256" key="7">
    <source>
        <dbReference type="RuleBase" id="RU362048"/>
    </source>
</evidence>
<dbReference type="PANTHER" id="PTHR33508">
    <property type="entry name" value="UPF0056 MEMBRANE PROTEIN YHCE"/>
    <property type="match status" value="1"/>
</dbReference>
<dbReference type="EMBL" id="CP036262">
    <property type="protein sequence ID" value="QDS95151.1"/>
    <property type="molecule type" value="Genomic_DNA"/>
</dbReference>
<comment type="similarity">
    <text evidence="2 7">Belongs to the UPF0056 (MarC) family.</text>
</comment>
<dbReference type="Pfam" id="PF01914">
    <property type="entry name" value="MarC"/>
    <property type="match status" value="1"/>
</dbReference>
<dbReference type="PANTHER" id="PTHR33508:SF10">
    <property type="entry name" value="UPF0056 INNER MEMBRANE PROTEIN YHGN"/>
    <property type="match status" value="1"/>
</dbReference>
<evidence type="ECO:0000313" key="9">
    <source>
        <dbReference type="Proteomes" id="UP000320672"/>
    </source>
</evidence>
<evidence type="ECO:0000256" key="4">
    <source>
        <dbReference type="ARBA" id="ARBA00022692"/>
    </source>
</evidence>
<feature type="transmembrane region" description="Helical" evidence="7">
    <location>
        <begin position="6"/>
        <end position="25"/>
    </location>
</feature>
<evidence type="ECO:0000256" key="5">
    <source>
        <dbReference type="ARBA" id="ARBA00022989"/>
    </source>
</evidence>
<protein>
    <recommendedName>
        <fullName evidence="7">UPF0056 membrane protein</fullName>
    </recommendedName>
</protein>
<organism evidence="8 9">
    <name type="scientific">Roseimaritima multifibrata</name>
    <dbReference type="NCBI Taxonomy" id="1930274"/>
    <lineage>
        <taxon>Bacteria</taxon>
        <taxon>Pseudomonadati</taxon>
        <taxon>Planctomycetota</taxon>
        <taxon>Planctomycetia</taxon>
        <taxon>Pirellulales</taxon>
        <taxon>Pirellulaceae</taxon>
        <taxon>Roseimaritima</taxon>
    </lineage>
</organism>
<feature type="transmembrane region" description="Helical" evidence="7">
    <location>
        <begin position="73"/>
        <end position="91"/>
    </location>
</feature>
<evidence type="ECO:0000256" key="3">
    <source>
        <dbReference type="ARBA" id="ARBA00022475"/>
    </source>
</evidence>
<proteinExistence type="inferred from homology"/>
<comment type="caution">
    <text evidence="7">Lacks conserved residue(s) required for the propagation of feature annotation.</text>
</comment>
<evidence type="ECO:0000256" key="6">
    <source>
        <dbReference type="ARBA" id="ARBA00023136"/>
    </source>
</evidence>
<dbReference type="GO" id="GO:0005886">
    <property type="term" value="C:plasma membrane"/>
    <property type="evidence" value="ECO:0007669"/>
    <property type="project" value="UniProtKB-SubCell"/>
</dbReference>
<keyword evidence="3" id="KW-1003">Cell membrane</keyword>
<evidence type="ECO:0000313" key="8">
    <source>
        <dbReference type="EMBL" id="QDS95151.1"/>
    </source>
</evidence>
<dbReference type="NCBIfam" id="TIGR00427">
    <property type="entry name" value="NAAT family transporter"/>
    <property type="match status" value="1"/>
</dbReference>
<accession>A0A517MJS9</accession>
<keyword evidence="4 7" id="KW-0812">Transmembrane</keyword>
<feature type="transmembrane region" description="Helical" evidence="7">
    <location>
        <begin position="111"/>
        <end position="130"/>
    </location>
</feature>
<reference evidence="8 9" key="1">
    <citation type="submission" date="2019-02" db="EMBL/GenBank/DDBJ databases">
        <title>Deep-cultivation of Planctomycetes and their phenomic and genomic characterization uncovers novel biology.</title>
        <authorList>
            <person name="Wiegand S."/>
            <person name="Jogler M."/>
            <person name="Boedeker C."/>
            <person name="Pinto D."/>
            <person name="Vollmers J."/>
            <person name="Rivas-Marin E."/>
            <person name="Kohn T."/>
            <person name="Peeters S.H."/>
            <person name="Heuer A."/>
            <person name="Rast P."/>
            <person name="Oberbeckmann S."/>
            <person name="Bunk B."/>
            <person name="Jeske O."/>
            <person name="Meyerdierks A."/>
            <person name="Storesund J.E."/>
            <person name="Kallscheuer N."/>
            <person name="Luecker S."/>
            <person name="Lage O.M."/>
            <person name="Pohl T."/>
            <person name="Merkel B.J."/>
            <person name="Hornburger P."/>
            <person name="Mueller R.-W."/>
            <person name="Bruemmer F."/>
            <person name="Labrenz M."/>
            <person name="Spormann A.M."/>
            <person name="Op den Camp H."/>
            <person name="Overmann J."/>
            <person name="Amann R."/>
            <person name="Jetten M.S.M."/>
            <person name="Mascher T."/>
            <person name="Medema M.H."/>
            <person name="Devos D.P."/>
            <person name="Kaster A.-K."/>
            <person name="Ovreas L."/>
            <person name="Rohde M."/>
            <person name="Galperin M.Y."/>
            <person name="Jogler C."/>
        </authorList>
    </citation>
    <scope>NUCLEOTIDE SEQUENCE [LARGE SCALE GENOMIC DNA]</scope>
    <source>
        <strain evidence="8 9">FF011L</strain>
    </source>
</reference>
<keyword evidence="5 7" id="KW-1133">Transmembrane helix</keyword>
<dbReference type="OrthoDB" id="21094at2"/>
<keyword evidence="6 7" id="KW-0472">Membrane</keyword>
<evidence type="ECO:0000256" key="2">
    <source>
        <dbReference type="ARBA" id="ARBA00009784"/>
    </source>
</evidence>
<keyword evidence="9" id="KW-1185">Reference proteome</keyword>
<dbReference type="RefSeq" id="WP_145353107.1">
    <property type="nucleotide sequence ID" value="NZ_CP036262.1"/>
</dbReference>
<comment type="subcellular location">
    <subcellularLocation>
        <location evidence="1 7">Cell membrane</location>
        <topology evidence="1 7">Multi-pass membrane protein</topology>
    </subcellularLocation>
</comment>
<dbReference type="InterPro" id="IPR002771">
    <property type="entry name" value="Multi_antbiot-R_MarC"/>
</dbReference>
<feature type="transmembrane region" description="Helical" evidence="7">
    <location>
        <begin position="136"/>
        <end position="155"/>
    </location>
</feature>
<evidence type="ECO:0000256" key="1">
    <source>
        <dbReference type="ARBA" id="ARBA00004651"/>
    </source>
</evidence>
<sequence>MNWEDVASATLTLVLIMDPLGNVPVFHAVLSQVPAERRIKVLTRELGIAFIILLGFLLTGNFLLAFLGLTQPSLNIAGGVLLFIISLRMIFPGRHEASEETESDEPFIVPLAVPLIAGPSTIAVLLLLSSNQPEKLLEWGIALCIAWLGTTILLVASPRIMQRIGNRGARAMERLMGMILVILATQMLLDGIRDFITSLSI</sequence>